<dbReference type="Proteomes" id="UP000515847">
    <property type="component" value="Chromosome"/>
</dbReference>
<keyword evidence="2" id="KW-1185">Reference proteome</keyword>
<gene>
    <name evidence="1" type="ORF">BR63_07230</name>
</gene>
<reference evidence="1 2" key="1">
    <citation type="journal article" date="2019" name="Front. Microbiol.">
        <title>Thermoanaerosceptrum fracticalcis gen. nov. sp. nov., a Novel Fumarate-Fermenting Microorganism From a Deep Fractured Carbonate Aquifer of the US Great Basin.</title>
        <authorList>
            <person name="Hamilton-Brehm S.D."/>
            <person name="Stewart L.E."/>
            <person name="Zavarin M."/>
            <person name="Caldwell M."/>
            <person name="Lawson P.A."/>
            <person name="Onstott T.C."/>
            <person name="Grzymski J."/>
            <person name="Neveux I."/>
            <person name="Lollar B.S."/>
            <person name="Russell C.E."/>
            <person name="Moser D.P."/>
        </authorList>
    </citation>
    <scope>NUCLEOTIDE SEQUENCE [LARGE SCALE GENOMIC DNA]</scope>
    <source>
        <strain evidence="1 2">DRI-13</strain>
    </source>
</reference>
<dbReference type="EMBL" id="CP045798">
    <property type="protein sequence ID" value="QNB46121.1"/>
    <property type="molecule type" value="Genomic_DNA"/>
</dbReference>
<evidence type="ECO:0000313" key="2">
    <source>
        <dbReference type="Proteomes" id="UP000515847"/>
    </source>
</evidence>
<accession>A0A7G6E217</accession>
<evidence type="ECO:0000313" key="1">
    <source>
        <dbReference type="EMBL" id="QNB46121.1"/>
    </source>
</evidence>
<evidence type="ECO:0008006" key="3">
    <source>
        <dbReference type="Google" id="ProtNLM"/>
    </source>
</evidence>
<name>A0A7G6E217_THEFR</name>
<protein>
    <recommendedName>
        <fullName evidence="3">Zinc-ribbon domain-containing protein</fullName>
    </recommendedName>
</protein>
<proteinExistence type="predicted"/>
<organism evidence="1 2">
    <name type="scientific">Thermanaerosceptrum fracticalcis</name>
    <dbReference type="NCBI Taxonomy" id="1712410"/>
    <lineage>
        <taxon>Bacteria</taxon>
        <taxon>Bacillati</taxon>
        <taxon>Bacillota</taxon>
        <taxon>Clostridia</taxon>
        <taxon>Eubacteriales</taxon>
        <taxon>Peptococcaceae</taxon>
        <taxon>Thermanaerosceptrum</taxon>
    </lineage>
</organism>
<dbReference type="KEGG" id="tfr:BR63_07230"/>
<sequence>MKCPRCGYEVKTGELRCPRCMQNLLACGGCSGNCSACLTKKEERK</sequence>
<dbReference type="RefSeq" id="WP_153802081.1">
    <property type="nucleotide sequence ID" value="NZ_CP045798.1"/>
</dbReference>
<dbReference type="AlphaFoldDB" id="A0A7G6E217"/>